<evidence type="ECO:0000313" key="2">
    <source>
        <dbReference type="EMBL" id="KAL0829123.1"/>
    </source>
</evidence>
<organism evidence="2 3">
    <name type="scientific">Loxostege sticticalis</name>
    <name type="common">Beet webworm moth</name>
    <dbReference type="NCBI Taxonomy" id="481309"/>
    <lineage>
        <taxon>Eukaryota</taxon>
        <taxon>Metazoa</taxon>
        <taxon>Ecdysozoa</taxon>
        <taxon>Arthropoda</taxon>
        <taxon>Hexapoda</taxon>
        <taxon>Insecta</taxon>
        <taxon>Pterygota</taxon>
        <taxon>Neoptera</taxon>
        <taxon>Endopterygota</taxon>
        <taxon>Lepidoptera</taxon>
        <taxon>Glossata</taxon>
        <taxon>Ditrysia</taxon>
        <taxon>Pyraloidea</taxon>
        <taxon>Crambidae</taxon>
        <taxon>Pyraustinae</taxon>
        <taxon>Loxostege</taxon>
    </lineage>
</organism>
<gene>
    <name evidence="2" type="ORF">ABMA28_003977</name>
</gene>
<feature type="chain" id="PRO_5044843768" evidence="1">
    <location>
        <begin position="17"/>
        <end position="227"/>
    </location>
</feature>
<accession>A0ABD0STQ6</accession>
<dbReference type="AlphaFoldDB" id="A0ABD0STQ6"/>
<name>A0ABD0STQ6_LOXSC</name>
<feature type="signal peptide" evidence="1">
    <location>
        <begin position="1"/>
        <end position="16"/>
    </location>
</feature>
<comment type="caution">
    <text evidence="2">The sequence shown here is derived from an EMBL/GenBank/DDBJ whole genome shotgun (WGS) entry which is preliminary data.</text>
</comment>
<keyword evidence="1" id="KW-0732">Signal</keyword>
<dbReference type="Proteomes" id="UP001549921">
    <property type="component" value="Unassembled WGS sequence"/>
</dbReference>
<proteinExistence type="predicted"/>
<reference evidence="2 3" key="1">
    <citation type="submission" date="2024-06" db="EMBL/GenBank/DDBJ databases">
        <title>A chromosome-level genome assembly of beet webworm, Loxostege sticticalis.</title>
        <authorList>
            <person name="Zhang Y."/>
        </authorList>
    </citation>
    <scope>NUCLEOTIDE SEQUENCE [LARGE SCALE GENOMIC DNA]</scope>
    <source>
        <strain evidence="2">AQ028</strain>
        <tissue evidence="2">Male pupae</tissue>
    </source>
</reference>
<protein>
    <submittedName>
        <fullName evidence="2">Uncharacterized protein</fullName>
    </submittedName>
</protein>
<evidence type="ECO:0000256" key="1">
    <source>
        <dbReference type="SAM" id="SignalP"/>
    </source>
</evidence>
<dbReference type="EMBL" id="JBEDNZ010000015">
    <property type="protein sequence ID" value="KAL0829123.1"/>
    <property type="molecule type" value="Genomic_DNA"/>
</dbReference>
<sequence>MSRLTILLIVAHIHQAINVPISTNEKQQTFKISRNSLPHVITGPGNDKLPILVPLVQPNLVQPHRVTFVEPKQSNFRKKKGPNFPLSLPIPHHHLAPTHLHVIPIHSNFHQNSIHTSSNHFISNSNLPIVSHSYSHSGSNVTHPTQLIPILIPIHTHLVPLHDLTVIPLHREVHHVEPKLSHYRASMEKKDPDEEEPMNRFRSFYGGFGNGLYIGGHGAGHGFYAYG</sequence>
<evidence type="ECO:0000313" key="3">
    <source>
        <dbReference type="Proteomes" id="UP001549921"/>
    </source>
</evidence>